<keyword evidence="1" id="KW-0732">Signal</keyword>
<feature type="chain" id="PRO_5038570056" evidence="1">
    <location>
        <begin position="17"/>
        <end position="123"/>
    </location>
</feature>
<evidence type="ECO:0000256" key="1">
    <source>
        <dbReference type="SAM" id="SignalP"/>
    </source>
</evidence>
<proteinExistence type="predicted"/>
<dbReference type="RefSeq" id="WP_203915974.1">
    <property type="nucleotide sequence ID" value="NZ_BONZ01000006.1"/>
</dbReference>
<dbReference type="Proteomes" id="UP000642748">
    <property type="component" value="Unassembled WGS sequence"/>
</dbReference>
<keyword evidence="3" id="KW-1185">Reference proteome</keyword>
<feature type="signal peptide" evidence="1">
    <location>
        <begin position="1"/>
        <end position="16"/>
    </location>
</feature>
<evidence type="ECO:0000313" key="2">
    <source>
        <dbReference type="EMBL" id="GIH12255.1"/>
    </source>
</evidence>
<reference evidence="2" key="1">
    <citation type="submission" date="2021-01" db="EMBL/GenBank/DDBJ databases">
        <title>Whole genome shotgun sequence of Rugosimonospora africana NBRC 104875.</title>
        <authorList>
            <person name="Komaki H."/>
            <person name="Tamura T."/>
        </authorList>
    </citation>
    <scope>NUCLEOTIDE SEQUENCE</scope>
    <source>
        <strain evidence="2">NBRC 104875</strain>
    </source>
</reference>
<dbReference type="EMBL" id="BONZ01000006">
    <property type="protein sequence ID" value="GIH12255.1"/>
    <property type="molecule type" value="Genomic_DNA"/>
</dbReference>
<gene>
    <name evidence="2" type="ORF">Raf01_04270</name>
</gene>
<organism evidence="2 3">
    <name type="scientific">Rugosimonospora africana</name>
    <dbReference type="NCBI Taxonomy" id="556532"/>
    <lineage>
        <taxon>Bacteria</taxon>
        <taxon>Bacillati</taxon>
        <taxon>Actinomycetota</taxon>
        <taxon>Actinomycetes</taxon>
        <taxon>Micromonosporales</taxon>
        <taxon>Micromonosporaceae</taxon>
        <taxon>Rugosimonospora</taxon>
    </lineage>
</organism>
<evidence type="ECO:0000313" key="3">
    <source>
        <dbReference type="Proteomes" id="UP000642748"/>
    </source>
</evidence>
<name>A0A8J3QJQ4_9ACTN</name>
<accession>A0A8J3QJQ4</accession>
<protein>
    <submittedName>
        <fullName evidence="2">Uncharacterized protein</fullName>
    </submittedName>
</protein>
<sequence>MPLLVGLALLSMAAGARYGHPTPLTATGVSAAARIVPADLTVSEPPVPAGFAADAAGARQADADIAPARGGGSEQWVAYRAVPVAVVSAPASNDTQQPPVAPPLVLSRTTVPAAVGSRAPPLA</sequence>
<dbReference type="AlphaFoldDB" id="A0A8J3QJQ4"/>
<comment type="caution">
    <text evidence="2">The sequence shown here is derived from an EMBL/GenBank/DDBJ whole genome shotgun (WGS) entry which is preliminary data.</text>
</comment>